<evidence type="ECO:0000313" key="22">
    <source>
        <dbReference type="EMBL" id="OIJ07734.1"/>
    </source>
</evidence>
<dbReference type="PROSITE" id="PS51007">
    <property type="entry name" value="CYTC"/>
    <property type="match status" value="1"/>
</dbReference>
<evidence type="ECO:0000256" key="18">
    <source>
        <dbReference type="SAM" id="Phobius"/>
    </source>
</evidence>
<keyword evidence="18" id="KW-0812">Transmembrane</keyword>
<dbReference type="Pfam" id="PF11845">
    <property type="entry name" value="Tll0287-like"/>
    <property type="match status" value="1"/>
</dbReference>
<dbReference type="SUPFAM" id="SSF158472">
    <property type="entry name" value="HAMP domain-like"/>
    <property type="match status" value="1"/>
</dbReference>
<dbReference type="GO" id="GO:0020037">
    <property type="term" value="F:heme binding"/>
    <property type="evidence" value="ECO:0007669"/>
    <property type="project" value="InterPro"/>
</dbReference>
<dbReference type="InterPro" id="IPR003594">
    <property type="entry name" value="HATPase_dom"/>
</dbReference>
<evidence type="ECO:0000256" key="14">
    <source>
        <dbReference type="ARBA" id="ARBA00023136"/>
    </source>
</evidence>
<feature type="coiled-coil region" evidence="17">
    <location>
        <begin position="264"/>
        <end position="291"/>
    </location>
</feature>
<keyword evidence="7" id="KW-0808">Transferase</keyword>
<keyword evidence="10" id="KW-0418">Kinase</keyword>
<keyword evidence="14 18" id="KW-0472">Membrane</keyword>
<dbReference type="InterPro" id="IPR003661">
    <property type="entry name" value="HisK_dim/P_dom"/>
</dbReference>
<dbReference type="InterPro" id="IPR036097">
    <property type="entry name" value="HisK_dim/P_sf"/>
</dbReference>
<comment type="similarity">
    <text evidence="3">In the N-terminal section; belongs to the phytochrome family.</text>
</comment>
<evidence type="ECO:0000256" key="11">
    <source>
        <dbReference type="ARBA" id="ARBA00022840"/>
    </source>
</evidence>
<feature type="transmembrane region" description="Helical" evidence="18">
    <location>
        <begin position="198"/>
        <end position="217"/>
    </location>
</feature>
<keyword evidence="8 16" id="KW-0479">Metal-binding</keyword>
<dbReference type="SMART" id="SM00387">
    <property type="entry name" value="HATPase_c"/>
    <property type="match status" value="1"/>
</dbReference>
<keyword evidence="5" id="KW-1003">Cell membrane</keyword>
<dbReference type="EC" id="2.7.13.3" evidence="4"/>
<dbReference type="CDD" id="cd16922">
    <property type="entry name" value="HATPase_EvgS-ArcB-TorS-like"/>
    <property type="match status" value="1"/>
</dbReference>
<dbReference type="PANTHER" id="PTHR43047">
    <property type="entry name" value="TWO-COMPONENT HISTIDINE PROTEIN KINASE"/>
    <property type="match status" value="1"/>
</dbReference>
<dbReference type="FunFam" id="1.10.287.130:FF:000001">
    <property type="entry name" value="Two-component sensor histidine kinase"/>
    <property type="match status" value="1"/>
</dbReference>
<organism evidence="22 23">
    <name type="scientific">Anaerobacillus arseniciselenatis</name>
    <dbReference type="NCBI Taxonomy" id="85682"/>
    <lineage>
        <taxon>Bacteria</taxon>
        <taxon>Bacillati</taxon>
        <taxon>Bacillota</taxon>
        <taxon>Bacilli</taxon>
        <taxon>Bacillales</taxon>
        <taxon>Bacillaceae</taxon>
        <taxon>Anaerobacillus</taxon>
    </lineage>
</organism>
<feature type="transmembrane region" description="Helical" evidence="18">
    <location>
        <begin position="6"/>
        <end position="22"/>
    </location>
</feature>
<protein>
    <recommendedName>
        <fullName evidence="15">Circadian input-output histidine kinase CikA</fullName>
        <ecNumber evidence="4">2.7.13.3</ecNumber>
    </recommendedName>
</protein>
<dbReference type="GO" id="GO:0009055">
    <property type="term" value="F:electron transfer activity"/>
    <property type="evidence" value="ECO:0007669"/>
    <property type="project" value="InterPro"/>
</dbReference>
<dbReference type="InterPro" id="IPR036890">
    <property type="entry name" value="HATPase_C_sf"/>
</dbReference>
<dbReference type="PANTHER" id="PTHR43047:SF63">
    <property type="entry name" value="HISTIDINE KINASE"/>
    <property type="match status" value="1"/>
</dbReference>
<evidence type="ECO:0000256" key="5">
    <source>
        <dbReference type="ARBA" id="ARBA00022475"/>
    </source>
</evidence>
<dbReference type="GO" id="GO:0005524">
    <property type="term" value="F:ATP binding"/>
    <property type="evidence" value="ECO:0007669"/>
    <property type="project" value="UniProtKB-KW"/>
</dbReference>
<dbReference type="AlphaFoldDB" id="A0A1S2L5Z6"/>
<evidence type="ECO:0000256" key="1">
    <source>
        <dbReference type="ARBA" id="ARBA00000085"/>
    </source>
</evidence>
<evidence type="ECO:0000256" key="9">
    <source>
        <dbReference type="ARBA" id="ARBA00022741"/>
    </source>
</evidence>
<dbReference type="SUPFAM" id="SSF55874">
    <property type="entry name" value="ATPase domain of HSP90 chaperone/DNA topoisomerase II/histidine kinase"/>
    <property type="match status" value="1"/>
</dbReference>
<dbReference type="Gene3D" id="6.10.340.10">
    <property type="match status" value="1"/>
</dbReference>
<dbReference type="PROSITE" id="PS50885">
    <property type="entry name" value="HAMP"/>
    <property type="match status" value="1"/>
</dbReference>
<comment type="caution">
    <text evidence="22">The sequence shown here is derived from an EMBL/GenBank/DDBJ whole genome shotgun (WGS) entry which is preliminary data.</text>
</comment>
<dbReference type="CDD" id="cd00082">
    <property type="entry name" value="HisKA"/>
    <property type="match status" value="1"/>
</dbReference>
<keyword evidence="6" id="KW-0597">Phosphoprotein</keyword>
<keyword evidence="12 16" id="KW-0408">Iron</keyword>
<comment type="subcellular location">
    <subcellularLocation>
        <location evidence="2">Cell membrane</location>
        <topology evidence="2">Multi-pass membrane protein</topology>
    </subcellularLocation>
</comment>
<dbReference type="GO" id="GO:0005886">
    <property type="term" value="C:plasma membrane"/>
    <property type="evidence" value="ECO:0007669"/>
    <property type="project" value="UniProtKB-SubCell"/>
</dbReference>
<gene>
    <name evidence="22" type="ORF">BKP35_18620</name>
</gene>
<keyword evidence="11" id="KW-0067">ATP-binding</keyword>
<feature type="domain" description="Cytochrome c" evidence="21">
    <location>
        <begin position="127"/>
        <end position="255"/>
    </location>
</feature>
<evidence type="ECO:0000256" key="3">
    <source>
        <dbReference type="ARBA" id="ARBA00006402"/>
    </source>
</evidence>
<keyword evidence="16" id="KW-0349">Heme</keyword>
<dbReference type="Pfam" id="PF00512">
    <property type="entry name" value="HisKA"/>
    <property type="match status" value="1"/>
</dbReference>
<evidence type="ECO:0000256" key="2">
    <source>
        <dbReference type="ARBA" id="ARBA00004651"/>
    </source>
</evidence>
<feature type="domain" description="Histidine kinase" evidence="19">
    <location>
        <begin position="305"/>
        <end position="524"/>
    </location>
</feature>
<dbReference type="Proteomes" id="UP000180098">
    <property type="component" value="Unassembled WGS sequence"/>
</dbReference>
<evidence type="ECO:0000256" key="4">
    <source>
        <dbReference type="ARBA" id="ARBA00012438"/>
    </source>
</evidence>
<dbReference type="SMART" id="SM00388">
    <property type="entry name" value="HisKA"/>
    <property type="match status" value="1"/>
</dbReference>
<keyword evidence="18" id="KW-1133">Transmembrane helix</keyword>
<dbReference type="EMBL" id="MLQQ01000058">
    <property type="protein sequence ID" value="OIJ07734.1"/>
    <property type="molecule type" value="Genomic_DNA"/>
</dbReference>
<evidence type="ECO:0000256" key="13">
    <source>
        <dbReference type="ARBA" id="ARBA00023012"/>
    </source>
</evidence>
<evidence type="ECO:0000313" key="23">
    <source>
        <dbReference type="Proteomes" id="UP000180098"/>
    </source>
</evidence>
<dbReference type="PROSITE" id="PS50109">
    <property type="entry name" value="HIS_KIN"/>
    <property type="match status" value="1"/>
</dbReference>
<keyword evidence="17" id="KW-0175">Coiled coil</keyword>
<evidence type="ECO:0000256" key="17">
    <source>
        <dbReference type="SAM" id="Coils"/>
    </source>
</evidence>
<proteinExistence type="inferred from homology"/>
<dbReference type="InterPro" id="IPR003660">
    <property type="entry name" value="HAMP_dom"/>
</dbReference>
<evidence type="ECO:0000256" key="10">
    <source>
        <dbReference type="ARBA" id="ARBA00022777"/>
    </source>
</evidence>
<evidence type="ECO:0000256" key="15">
    <source>
        <dbReference type="ARBA" id="ARBA00074306"/>
    </source>
</evidence>
<dbReference type="InterPro" id="IPR004358">
    <property type="entry name" value="Sig_transdc_His_kin-like_C"/>
</dbReference>
<dbReference type="PRINTS" id="PR00344">
    <property type="entry name" value="BCTRLSENSOR"/>
</dbReference>
<feature type="coiled-coil region" evidence="17">
    <location>
        <begin position="318"/>
        <end position="345"/>
    </location>
</feature>
<dbReference type="GO" id="GO:0009927">
    <property type="term" value="F:histidine phosphotransfer kinase activity"/>
    <property type="evidence" value="ECO:0007669"/>
    <property type="project" value="TreeGrafter"/>
</dbReference>
<dbReference type="InterPro" id="IPR005467">
    <property type="entry name" value="His_kinase_dom"/>
</dbReference>
<dbReference type="Gene3D" id="3.30.565.10">
    <property type="entry name" value="Histidine kinase-like ATPase, C-terminal domain"/>
    <property type="match status" value="1"/>
</dbReference>
<evidence type="ECO:0000256" key="12">
    <source>
        <dbReference type="ARBA" id="ARBA00023004"/>
    </source>
</evidence>
<keyword evidence="23" id="KW-1185">Reference proteome</keyword>
<sequence>MFYLTIAIIIIMAINLSFILQLQREQALEELKEKAYIIGKQFESMREYIAKNQDAINYDSEGNFEFKHLNPSRVSKGVGDIFSNWTEYEIKLARENPRNPENQPDSIETDLLNQLKADRSLTEIWTKDDIEGEKYFRYIIPLSIEQPCLDCHGGTAGEIDIAGYEKEGYNLGDFAGGISITVPMESFYENLLSTIKNYSVLIVITVVLSLIVCYFLMRHFVAGPIQHLSTITKAMGKGELNSDLSKVKAYGEVKSLANDFDIMSKKLRAMYNQLEQKVNERTEQLVKANEDLTRSNQLQSEFLANMSHELRTPLTSIIAFTEIMLEQAEEEGNEVQAENLRDMQECGEKLVSMINDLLDMAKIEAGQMLVSLISTDLSDVALSVEKTLTPLAKIKGVELISNIGYDIPLIIADPDRLRQILLNLAGNGIKFTPEGGTVIINAEIKGDEVIVSVEDSGIGIKKENFEKIFNKFNQVNCSSTKSIQGTGLGLAISKNLVELNGGKIWAESEINKGSTFKFTVPIDKEEDRG</sequence>
<name>A0A1S2L5Z6_9BACI</name>
<dbReference type="Gene3D" id="1.10.287.130">
    <property type="match status" value="1"/>
</dbReference>
<dbReference type="SUPFAM" id="SSF47384">
    <property type="entry name" value="Homodimeric domain of signal transducing histidine kinase"/>
    <property type="match status" value="1"/>
</dbReference>
<evidence type="ECO:0000256" key="8">
    <source>
        <dbReference type="ARBA" id="ARBA00022723"/>
    </source>
</evidence>
<dbReference type="Pfam" id="PF02518">
    <property type="entry name" value="HATPase_c"/>
    <property type="match status" value="1"/>
</dbReference>
<dbReference type="FunFam" id="3.30.565.10:FF:000010">
    <property type="entry name" value="Sensor histidine kinase RcsC"/>
    <property type="match status" value="1"/>
</dbReference>
<evidence type="ECO:0000256" key="16">
    <source>
        <dbReference type="PROSITE-ProRule" id="PRU00433"/>
    </source>
</evidence>
<keyword evidence="9" id="KW-0547">Nucleotide-binding</keyword>
<feature type="domain" description="HAMP" evidence="20">
    <location>
        <begin position="219"/>
        <end position="272"/>
    </location>
</feature>
<accession>A0A1S2L5Z6</accession>
<evidence type="ECO:0000259" key="20">
    <source>
        <dbReference type="PROSITE" id="PS50885"/>
    </source>
</evidence>
<dbReference type="InterPro" id="IPR021796">
    <property type="entry name" value="Tll0287-like_dom"/>
</dbReference>
<dbReference type="GO" id="GO:0046872">
    <property type="term" value="F:metal ion binding"/>
    <property type="evidence" value="ECO:0007669"/>
    <property type="project" value="UniProtKB-KW"/>
</dbReference>
<evidence type="ECO:0000259" key="19">
    <source>
        <dbReference type="PROSITE" id="PS50109"/>
    </source>
</evidence>
<reference evidence="22 23" key="1">
    <citation type="submission" date="2016-10" db="EMBL/GenBank/DDBJ databases">
        <title>Draft genome sequences of four alkaliphilic bacteria belonging to the Anaerobacillus genus.</title>
        <authorList>
            <person name="Bassil N.M."/>
            <person name="Lloyd J.R."/>
        </authorList>
    </citation>
    <scope>NUCLEOTIDE SEQUENCE [LARGE SCALE GENOMIC DNA]</scope>
    <source>
        <strain evidence="22 23">DSM 15340</strain>
    </source>
</reference>
<evidence type="ECO:0000256" key="7">
    <source>
        <dbReference type="ARBA" id="ARBA00022679"/>
    </source>
</evidence>
<dbReference type="GO" id="GO:0000155">
    <property type="term" value="F:phosphorelay sensor kinase activity"/>
    <property type="evidence" value="ECO:0007669"/>
    <property type="project" value="InterPro"/>
</dbReference>
<evidence type="ECO:0000256" key="6">
    <source>
        <dbReference type="ARBA" id="ARBA00022553"/>
    </source>
</evidence>
<keyword evidence="13" id="KW-0902">Two-component regulatory system</keyword>
<dbReference type="InterPro" id="IPR009056">
    <property type="entry name" value="Cyt_c-like_dom"/>
</dbReference>
<comment type="catalytic activity">
    <reaction evidence="1">
        <text>ATP + protein L-histidine = ADP + protein N-phospho-L-histidine.</text>
        <dbReference type="EC" id="2.7.13.3"/>
    </reaction>
</comment>
<evidence type="ECO:0000259" key="21">
    <source>
        <dbReference type="PROSITE" id="PS51007"/>
    </source>
</evidence>